<accession>A0A8S4P781</accession>
<gene>
    <name evidence="4" type="ORF">OFUS_LOCUS15357</name>
</gene>
<keyword evidence="1" id="KW-1015">Disulfide bond</keyword>
<keyword evidence="5" id="KW-1185">Reference proteome</keyword>
<dbReference type="SMART" id="SM00020">
    <property type="entry name" value="Tryp_SPc"/>
    <property type="match status" value="1"/>
</dbReference>
<name>A0A8S4P781_OWEFU</name>
<dbReference type="Gene3D" id="2.40.10.10">
    <property type="entry name" value="Trypsin-like serine proteases"/>
    <property type="match status" value="2"/>
</dbReference>
<protein>
    <recommendedName>
        <fullName evidence="3">Peptidase S1 domain-containing protein</fullName>
    </recommendedName>
</protein>
<dbReference type="Pfam" id="PF00089">
    <property type="entry name" value="Trypsin"/>
    <property type="match status" value="1"/>
</dbReference>
<dbReference type="InterPro" id="IPR051487">
    <property type="entry name" value="Ser/Thr_Proteases_Immune/Dev"/>
</dbReference>
<evidence type="ECO:0000256" key="2">
    <source>
        <dbReference type="ARBA" id="ARBA00024195"/>
    </source>
</evidence>
<dbReference type="PROSITE" id="PS00134">
    <property type="entry name" value="TRYPSIN_HIS"/>
    <property type="match status" value="1"/>
</dbReference>
<dbReference type="PROSITE" id="PS50240">
    <property type="entry name" value="TRYPSIN_DOM"/>
    <property type="match status" value="1"/>
</dbReference>
<dbReference type="EMBL" id="CAIIXF020000007">
    <property type="protein sequence ID" value="CAH1790102.1"/>
    <property type="molecule type" value="Genomic_DNA"/>
</dbReference>
<evidence type="ECO:0000259" key="3">
    <source>
        <dbReference type="PROSITE" id="PS50240"/>
    </source>
</evidence>
<comment type="similarity">
    <text evidence="2">Belongs to the peptidase S1 family. CLIP subfamily.</text>
</comment>
<dbReference type="InterPro" id="IPR009003">
    <property type="entry name" value="Peptidase_S1_PA"/>
</dbReference>
<dbReference type="GO" id="GO:0004252">
    <property type="term" value="F:serine-type endopeptidase activity"/>
    <property type="evidence" value="ECO:0007669"/>
    <property type="project" value="InterPro"/>
</dbReference>
<dbReference type="PRINTS" id="PR00722">
    <property type="entry name" value="CHYMOTRYPSIN"/>
</dbReference>
<dbReference type="GO" id="GO:0006508">
    <property type="term" value="P:proteolysis"/>
    <property type="evidence" value="ECO:0007669"/>
    <property type="project" value="InterPro"/>
</dbReference>
<proteinExistence type="inferred from homology"/>
<organism evidence="4 5">
    <name type="scientific">Owenia fusiformis</name>
    <name type="common">Polychaete worm</name>
    <dbReference type="NCBI Taxonomy" id="6347"/>
    <lineage>
        <taxon>Eukaryota</taxon>
        <taxon>Metazoa</taxon>
        <taxon>Spiralia</taxon>
        <taxon>Lophotrochozoa</taxon>
        <taxon>Annelida</taxon>
        <taxon>Polychaeta</taxon>
        <taxon>Sedentaria</taxon>
        <taxon>Canalipalpata</taxon>
        <taxon>Sabellida</taxon>
        <taxon>Oweniida</taxon>
        <taxon>Oweniidae</taxon>
        <taxon>Owenia</taxon>
    </lineage>
</organism>
<evidence type="ECO:0000256" key="1">
    <source>
        <dbReference type="ARBA" id="ARBA00023157"/>
    </source>
</evidence>
<sequence length="656" mass="74413">MVLQIAPEKKVWAVKSDIVSMATANTCQNTDVVPKLEIIKSEVLEKFSDGHDEFKIRIDSEMKDASDKVDALIKLLDAGRVWWGDWGDWTPCDNTICNIAHRKRLCFGEDGQKVEPSSTCSVLGGTDIERKECCKVVNRTEEYDKIYRTGSLPSAYVNAIGSNVKVYQREMLSWVVSLKFKKAGGSEWEHKCGGVILSNIWVVTAAHCITDKSLGCWNKDEKKLTCDMKSWKITAGEWRLKRTETTEQTRDVEHIVVHNKYHEGLQEHKNDIALIKLSKGLDFMNKPYVQPSLLPARICIKVSHGICSLSHQAWATNAGCFTTGWGLKVGSSQNNDKGRIIKVWMEERHDTYIKPTIRSERIPGERPLCEGYSGSALMCDLNKTEMVYMPPQPAVVLGVNSLIKLSGCTKEQKNHTHTDLAYHMQWIADTVMGWIQWGEWSKCRSGERQRLRSGFFPEYGYLPADGPIYQSYTGDVLESETKDCDDTTSTTAKPTTMDNVCYIMTNWGFRKTDPQLFYWQIEPCSDMAYTICVIEEDANGKCPRPFTTYHVGKMCYFVKKSWRVHSKIKESCEELKPGKSFILKANSDALALGAKITESRRYFHEFKVESSVALSDPCLNCTPKVGVCTKRQNGERFCKCLATVSKRNKKYCSTSR</sequence>
<dbReference type="PANTHER" id="PTHR24256">
    <property type="entry name" value="TRYPTASE-RELATED"/>
    <property type="match status" value="1"/>
</dbReference>
<dbReference type="FunFam" id="2.40.10.10:FF:000068">
    <property type="entry name" value="transmembrane protease serine 2"/>
    <property type="match status" value="1"/>
</dbReference>
<evidence type="ECO:0000313" key="4">
    <source>
        <dbReference type="EMBL" id="CAH1790102.1"/>
    </source>
</evidence>
<comment type="caution">
    <text evidence="4">The sequence shown here is derived from an EMBL/GenBank/DDBJ whole genome shotgun (WGS) entry which is preliminary data.</text>
</comment>
<dbReference type="AlphaFoldDB" id="A0A8S4P781"/>
<dbReference type="InterPro" id="IPR001314">
    <property type="entry name" value="Peptidase_S1A"/>
</dbReference>
<evidence type="ECO:0000313" key="5">
    <source>
        <dbReference type="Proteomes" id="UP000749559"/>
    </source>
</evidence>
<dbReference type="InterPro" id="IPR043504">
    <property type="entry name" value="Peptidase_S1_PA_chymotrypsin"/>
</dbReference>
<dbReference type="SUPFAM" id="SSF50494">
    <property type="entry name" value="Trypsin-like serine proteases"/>
    <property type="match status" value="1"/>
</dbReference>
<feature type="domain" description="Peptidase S1" evidence="3">
    <location>
        <begin position="159"/>
        <end position="432"/>
    </location>
</feature>
<dbReference type="InterPro" id="IPR001254">
    <property type="entry name" value="Trypsin_dom"/>
</dbReference>
<dbReference type="OrthoDB" id="6228714at2759"/>
<dbReference type="Proteomes" id="UP000749559">
    <property type="component" value="Unassembled WGS sequence"/>
</dbReference>
<reference evidence="4" key="1">
    <citation type="submission" date="2022-03" db="EMBL/GenBank/DDBJ databases">
        <authorList>
            <person name="Martin C."/>
        </authorList>
    </citation>
    <scope>NUCLEOTIDE SEQUENCE</scope>
</reference>
<dbReference type="InterPro" id="IPR018114">
    <property type="entry name" value="TRYPSIN_HIS"/>
</dbReference>